<organism evidence="2 3">
    <name type="scientific">Heterorhabditis bacteriophora</name>
    <name type="common">Entomopathogenic nematode worm</name>
    <dbReference type="NCBI Taxonomy" id="37862"/>
    <lineage>
        <taxon>Eukaryota</taxon>
        <taxon>Metazoa</taxon>
        <taxon>Ecdysozoa</taxon>
        <taxon>Nematoda</taxon>
        <taxon>Chromadorea</taxon>
        <taxon>Rhabditida</taxon>
        <taxon>Rhabditina</taxon>
        <taxon>Rhabditomorpha</taxon>
        <taxon>Strongyloidea</taxon>
        <taxon>Heterorhabditidae</taxon>
        <taxon>Heterorhabditis</taxon>
    </lineage>
</organism>
<evidence type="ECO:0000313" key="2">
    <source>
        <dbReference type="Proteomes" id="UP000095283"/>
    </source>
</evidence>
<evidence type="ECO:0000313" key="3">
    <source>
        <dbReference type="WBParaSite" id="Hba_03288"/>
    </source>
</evidence>
<keyword evidence="2" id="KW-1185">Reference proteome</keyword>
<name>A0A1I7WEB5_HETBA</name>
<dbReference type="AlphaFoldDB" id="A0A1I7WEB5"/>
<feature type="region of interest" description="Disordered" evidence="1">
    <location>
        <begin position="34"/>
        <end position="54"/>
    </location>
</feature>
<dbReference type="Gene3D" id="1.10.10.60">
    <property type="entry name" value="Homeodomain-like"/>
    <property type="match status" value="1"/>
</dbReference>
<dbReference type="Proteomes" id="UP000095283">
    <property type="component" value="Unplaced"/>
</dbReference>
<protein>
    <submittedName>
        <fullName evidence="3">HTH_38 domain-containing protein</fullName>
    </submittedName>
</protein>
<sequence length="102" mass="11631">MTMGRTSTLSLHERDQIKALSTVGYTVKQITDVVKRSKKKSSGRPSKLNDREKKKFCERRRITRSASTKSIGLVALMLQKLPCGECWTSVPNIRQQISTEQY</sequence>
<accession>A0A1I7WEB5</accession>
<evidence type="ECO:0000256" key="1">
    <source>
        <dbReference type="SAM" id="MobiDB-lite"/>
    </source>
</evidence>
<reference evidence="3" key="1">
    <citation type="submission" date="2016-11" db="UniProtKB">
        <authorList>
            <consortium name="WormBaseParasite"/>
        </authorList>
    </citation>
    <scope>IDENTIFICATION</scope>
</reference>
<proteinExistence type="predicted"/>
<dbReference type="WBParaSite" id="Hba_03288">
    <property type="protein sequence ID" value="Hba_03288"/>
    <property type="gene ID" value="Hba_03288"/>
</dbReference>